<reference evidence="3 4" key="1">
    <citation type="submission" date="2020-07" db="EMBL/GenBank/DDBJ databases">
        <title>Genomic Encyclopedia of Type Strains, Phase IV (KMG-V): Genome sequencing to study the core and pangenomes of soil and plant-associated prokaryotes.</title>
        <authorList>
            <person name="Whitman W."/>
        </authorList>
    </citation>
    <scope>NUCLEOTIDE SEQUENCE [LARGE SCALE GENOMIC DNA]</scope>
    <source>
        <strain evidence="3 4">AN3</strain>
    </source>
</reference>
<gene>
    <name evidence="3" type="ORF">FHW16_003529</name>
</gene>
<proteinExistence type="predicted"/>
<dbReference type="Proteomes" id="UP000549052">
    <property type="component" value="Unassembled WGS sequence"/>
</dbReference>
<evidence type="ECO:0000256" key="1">
    <source>
        <dbReference type="SAM" id="MobiDB-lite"/>
    </source>
</evidence>
<name>A0A839ET89_9HYPH</name>
<comment type="caution">
    <text evidence="3">The sequence shown here is derived from an EMBL/GenBank/DDBJ whole genome shotgun (WGS) entry which is preliminary data.</text>
</comment>
<dbReference type="InterPro" id="IPR038610">
    <property type="entry name" value="FliK-like_C_sf"/>
</dbReference>
<sequence length="411" mass="42981">MTIGPDMPARSLKDAIVADSGKGHRLPVKQAAKGKEDVPDFQSMLDVKPLRLPVEASDMIAGEDVPEIRDDPESEKDKDTANAGPSVQAMFGQSILALEQLLERQRQTGGGEQPQQGKPVRAQSFDAKISDDKAAGVIENADEQPITALPMIDKNAKAAASGNPDTKVVADTETKPQPAKPDAPQPQPVEIQSADTIAPKARASARQAPEQAITPAASNPVPVMSAAPSADARITIDTLAEAAPAPQSHSPITDVQIISDHSTTAARTLVIQLQPIELGTVTARLRLTGEGMHIQLVAESKAAAEHLARDHEALGKALQRAGVADDSSSVTISVVDRTATVANTQSGQQASTGQDQQPGSRPGGQANSGSQGAQGDRSSSQQHFGDTKADERDDRTARAVSDRNPSRGLVV</sequence>
<evidence type="ECO:0000259" key="2">
    <source>
        <dbReference type="Pfam" id="PF02120"/>
    </source>
</evidence>
<dbReference type="RefSeq" id="WP_182550447.1">
    <property type="nucleotide sequence ID" value="NZ_JACGXN010000005.1"/>
</dbReference>
<feature type="compositionally biased region" description="Basic and acidic residues" evidence="1">
    <location>
        <begin position="385"/>
        <end position="405"/>
    </location>
</feature>
<organism evidence="3 4">
    <name type="scientific">Phyllobacterium myrsinacearum</name>
    <dbReference type="NCBI Taxonomy" id="28101"/>
    <lineage>
        <taxon>Bacteria</taxon>
        <taxon>Pseudomonadati</taxon>
        <taxon>Pseudomonadota</taxon>
        <taxon>Alphaproteobacteria</taxon>
        <taxon>Hyphomicrobiales</taxon>
        <taxon>Phyllobacteriaceae</taxon>
        <taxon>Phyllobacterium</taxon>
    </lineage>
</organism>
<feature type="region of interest" description="Disordered" evidence="1">
    <location>
        <begin position="57"/>
        <end position="128"/>
    </location>
</feature>
<dbReference type="EMBL" id="JACGXN010000005">
    <property type="protein sequence ID" value="MBA8879810.1"/>
    <property type="molecule type" value="Genomic_DNA"/>
</dbReference>
<protein>
    <recommendedName>
        <fullName evidence="2">Flagellar hook-length control protein-like C-terminal domain-containing protein</fullName>
    </recommendedName>
</protein>
<feature type="domain" description="Flagellar hook-length control protein-like C-terminal" evidence="2">
    <location>
        <begin position="266"/>
        <end position="331"/>
    </location>
</feature>
<feature type="compositionally biased region" description="Basic and acidic residues" evidence="1">
    <location>
        <begin position="66"/>
        <end position="80"/>
    </location>
</feature>
<keyword evidence="4" id="KW-1185">Reference proteome</keyword>
<accession>A0A839ET89</accession>
<feature type="region of interest" description="Disordered" evidence="1">
    <location>
        <begin position="341"/>
        <end position="411"/>
    </location>
</feature>
<dbReference type="InterPro" id="IPR021136">
    <property type="entry name" value="Flagellar_hook_control-like_C"/>
</dbReference>
<feature type="compositionally biased region" description="Polar residues" evidence="1">
    <location>
        <begin position="341"/>
        <end position="359"/>
    </location>
</feature>
<feature type="compositionally biased region" description="Pro residues" evidence="1">
    <location>
        <begin position="178"/>
        <end position="187"/>
    </location>
</feature>
<feature type="compositionally biased region" description="Low complexity" evidence="1">
    <location>
        <begin position="363"/>
        <end position="375"/>
    </location>
</feature>
<dbReference type="AlphaFoldDB" id="A0A839ET89"/>
<evidence type="ECO:0000313" key="3">
    <source>
        <dbReference type="EMBL" id="MBA8879810.1"/>
    </source>
</evidence>
<evidence type="ECO:0000313" key="4">
    <source>
        <dbReference type="Proteomes" id="UP000549052"/>
    </source>
</evidence>
<dbReference type="Pfam" id="PF02120">
    <property type="entry name" value="Flg_hook"/>
    <property type="match status" value="1"/>
</dbReference>
<dbReference type="Gene3D" id="3.30.750.140">
    <property type="match status" value="1"/>
</dbReference>
<feature type="region of interest" description="Disordered" evidence="1">
    <location>
        <begin position="155"/>
        <end position="220"/>
    </location>
</feature>